<feature type="region of interest" description="Disordered" evidence="1">
    <location>
        <begin position="1"/>
        <end position="34"/>
    </location>
</feature>
<dbReference type="Proteomes" id="UP001139308">
    <property type="component" value="Unassembled WGS sequence"/>
</dbReference>
<name>A0A9X1UGM5_9BURK</name>
<evidence type="ECO:0000313" key="2">
    <source>
        <dbReference type="EMBL" id="MCG5072757.1"/>
    </source>
</evidence>
<proteinExistence type="predicted"/>
<evidence type="ECO:0000313" key="3">
    <source>
        <dbReference type="Proteomes" id="UP001139308"/>
    </source>
</evidence>
<sequence>MDKAARRVLGDRLSRKRRPVFEQRTENADEKKPRNQCAAFPKFWSG</sequence>
<gene>
    <name evidence="2" type="ORF">L5014_05160</name>
</gene>
<dbReference type="AlphaFoldDB" id="A0A9X1UGM5"/>
<protein>
    <submittedName>
        <fullName evidence="2">Uncharacterized protein</fullName>
    </submittedName>
</protein>
<dbReference type="EMBL" id="JAKLJA010000003">
    <property type="protein sequence ID" value="MCG5072757.1"/>
    <property type="molecule type" value="Genomic_DNA"/>
</dbReference>
<comment type="caution">
    <text evidence="2">The sequence shown here is derived from an EMBL/GenBank/DDBJ whole genome shotgun (WGS) entry which is preliminary data.</text>
</comment>
<reference evidence="2" key="1">
    <citation type="submission" date="2022-01" db="EMBL/GenBank/DDBJ databases">
        <title>Genome sequence and assembly of Parabukholderia sp. RG36.</title>
        <authorList>
            <person name="Chhetri G."/>
        </authorList>
    </citation>
    <scope>NUCLEOTIDE SEQUENCE</scope>
    <source>
        <strain evidence="2">RG36</strain>
    </source>
</reference>
<keyword evidence="3" id="KW-1185">Reference proteome</keyword>
<evidence type="ECO:0000256" key="1">
    <source>
        <dbReference type="SAM" id="MobiDB-lite"/>
    </source>
</evidence>
<feature type="compositionally biased region" description="Basic and acidic residues" evidence="1">
    <location>
        <begin position="1"/>
        <end position="33"/>
    </location>
</feature>
<accession>A0A9X1UGM5</accession>
<organism evidence="2 3">
    <name type="scientific">Paraburkholderia tagetis</name>
    <dbReference type="NCBI Taxonomy" id="2913261"/>
    <lineage>
        <taxon>Bacteria</taxon>
        <taxon>Pseudomonadati</taxon>
        <taxon>Pseudomonadota</taxon>
        <taxon>Betaproteobacteria</taxon>
        <taxon>Burkholderiales</taxon>
        <taxon>Burkholderiaceae</taxon>
        <taxon>Paraburkholderia</taxon>
    </lineage>
</organism>